<feature type="region of interest" description="Disordered" evidence="4">
    <location>
        <begin position="37"/>
        <end position="90"/>
    </location>
</feature>
<reference evidence="6 7" key="1">
    <citation type="submission" date="2018-07" db="EMBL/GenBank/DDBJ databases">
        <title>Halomonas rutogse sp. nov., isolated from Lake TangqianCo on Tibetan Plateau.</title>
        <authorList>
            <person name="Lu H."/>
            <person name="Xing P."/>
            <person name="Wu Q."/>
        </authorList>
    </citation>
    <scope>NUCLEOTIDE SEQUENCE [LARGE SCALE GENOMIC DNA]</scope>
    <source>
        <strain evidence="6 7">TQ8S</strain>
    </source>
</reference>
<dbReference type="RefSeq" id="WP_114486536.1">
    <property type="nucleotide sequence ID" value="NZ_CBCSHM010000004.1"/>
</dbReference>
<feature type="domain" description="ProQ/FinO" evidence="5">
    <location>
        <begin position="87"/>
        <end position="201"/>
    </location>
</feature>
<dbReference type="AlphaFoldDB" id="A0A368UAS7"/>
<sequence>MTQSVLQLLEHLERRLDMANVELQTLREENARLKAQLRNLAEPPAPVTSEPALPEPQPQPAVTSSTVQVEVQPSSQQPAEENVSAAQAPPSPQALLNQWYERYPKTFFKGHTQPLKVGIHEDLAAKEPWSNKLIRRALASYVNLPRYLKAMREGSTRIDLEGRPAGVVDKDAAQHAAEKRTPASKQRSNAPRMAKQGAPAVDKKTSGQPGVVKDKEAVSRDKRSKAATHSDKPQTVHHASKPSAAPKYETMESKLAALRQKYEGS</sequence>
<proteinExistence type="predicted"/>
<dbReference type="GO" id="GO:0005829">
    <property type="term" value="C:cytosol"/>
    <property type="evidence" value="ECO:0007669"/>
    <property type="project" value="TreeGrafter"/>
</dbReference>
<keyword evidence="2" id="KW-0694">RNA-binding</keyword>
<dbReference type="InterPro" id="IPR036442">
    <property type="entry name" value="ProQ/FinO_sf"/>
</dbReference>
<gene>
    <name evidence="6" type="ORF">DU506_08650</name>
</gene>
<feature type="compositionally biased region" description="Basic and acidic residues" evidence="4">
    <location>
        <begin position="212"/>
        <end position="221"/>
    </location>
</feature>
<dbReference type="InterPro" id="IPR016103">
    <property type="entry name" value="ProQ/FinO"/>
</dbReference>
<evidence type="ECO:0000256" key="1">
    <source>
        <dbReference type="ARBA" id="ARBA00022490"/>
    </source>
</evidence>
<feature type="region of interest" description="Disordered" evidence="4">
    <location>
        <begin position="162"/>
        <end position="252"/>
    </location>
</feature>
<dbReference type="InterPro" id="IPR023529">
    <property type="entry name" value="ProQ"/>
</dbReference>
<evidence type="ECO:0000256" key="2">
    <source>
        <dbReference type="ARBA" id="ARBA00022884"/>
    </source>
</evidence>
<keyword evidence="1" id="KW-0963">Cytoplasm</keyword>
<keyword evidence="7" id="KW-1185">Reference proteome</keyword>
<dbReference type="GO" id="GO:0010608">
    <property type="term" value="P:post-transcriptional regulation of gene expression"/>
    <property type="evidence" value="ECO:0007669"/>
    <property type="project" value="InterPro"/>
</dbReference>
<dbReference type="Proteomes" id="UP000253204">
    <property type="component" value="Unassembled WGS sequence"/>
</dbReference>
<evidence type="ECO:0000313" key="7">
    <source>
        <dbReference type="Proteomes" id="UP000253204"/>
    </source>
</evidence>
<dbReference type="OrthoDB" id="8421419at2"/>
<evidence type="ECO:0000313" key="6">
    <source>
        <dbReference type="EMBL" id="RCV92323.1"/>
    </source>
</evidence>
<evidence type="ECO:0000256" key="4">
    <source>
        <dbReference type="SAM" id="MobiDB-lite"/>
    </source>
</evidence>
<dbReference type="GO" id="GO:0034057">
    <property type="term" value="F:RNA strand-exchange activity"/>
    <property type="evidence" value="ECO:0007669"/>
    <property type="project" value="InterPro"/>
</dbReference>
<feature type="compositionally biased region" description="Low complexity" evidence="4">
    <location>
        <begin position="60"/>
        <end position="88"/>
    </location>
</feature>
<dbReference type="GO" id="GO:0033592">
    <property type="term" value="F:RNA strand annealing activity"/>
    <property type="evidence" value="ECO:0007669"/>
    <property type="project" value="InterPro"/>
</dbReference>
<comment type="caution">
    <text evidence="6">The sequence shown here is derived from an EMBL/GenBank/DDBJ whole genome shotgun (WGS) entry which is preliminary data.</text>
</comment>
<keyword evidence="3" id="KW-0143">Chaperone</keyword>
<evidence type="ECO:0000256" key="3">
    <source>
        <dbReference type="ARBA" id="ARBA00023186"/>
    </source>
</evidence>
<dbReference type="SUPFAM" id="SSF48657">
    <property type="entry name" value="FinO-like"/>
    <property type="match status" value="1"/>
</dbReference>
<evidence type="ECO:0000259" key="5">
    <source>
        <dbReference type="SMART" id="SM00945"/>
    </source>
</evidence>
<protein>
    <submittedName>
        <fullName evidence="6">ABC transporter substrate-binding protein</fullName>
    </submittedName>
</protein>
<dbReference type="EMBL" id="QPIJ01000015">
    <property type="protein sequence ID" value="RCV92323.1"/>
    <property type="molecule type" value="Genomic_DNA"/>
</dbReference>
<organism evidence="6 7">
    <name type="scientific">Vreelandella rituensis</name>
    <dbReference type="NCBI Taxonomy" id="2282306"/>
    <lineage>
        <taxon>Bacteria</taxon>
        <taxon>Pseudomonadati</taxon>
        <taxon>Pseudomonadota</taxon>
        <taxon>Gammaproteobacteria</taxon>
        <taxon>Oceanospirillales</taxon>
        <taxon>Halomonadaceae</taxon>
        <taxon>Vreelandella</taxon>
    </lineage>
</organism>
<feature type="compositionally biased region" description="Basic and acidic residues" evidence="4">
    <location>
        <begin position="162"/>
        <end position="181"/>
    </location>
</feature>
<dbReference type="Pfam" id="PF04352">
    <property type="entry name" value="ProQ"/>
    <property type="match status" value="1"/>
</dbReference>
<dbReference type="PANTHER" id="PTHR38106:SF1">
    <property type="entry name" value="RNA CHAPERONE PROQ"/>
    <property type="match status" value="1"/>
</dbReference>
<dbReference type="Gene3D" id="1.10.1710.10">
    <property type="entry name" value="ProQ/FinO domain"/>
    <property type="match status" value="1"/>
</dbReference>
<accession>A0A368UAS7</accession>
<dbReference type="SMART" id="SM00945">
    <property type="entry name" value="ProQ"/>
    <property type="match status" value="1"/>
</dbReference>
<name>A0A368UAS7_9GAMM</name>
<dbReference type="PANTHER" id="PTHR38106">
    <property type="entry name" value="RNA CHAPERONE PROQ"/>
    <property type="match status" value="1"/>
</dbReference>